<accession>A0ABS8TB49</accession>
<organism evidence="2 3">
    <name type="scientific">Datura stramonium</name>
    <name type="common">Jimsonweed</name>
    <name type="synonym">Common thornapple</name>
    <dbReference type="NCBI Taxonomy" id="4076"/>
    <lineage>
        <taxon>Eukaryota</taxon>
        <taxon>Viridiplantae</taxon>
        <taxon>Streptophyta</taxon>
        <taxon>Embryophyta</taxon>
        <taxon>Tracheophyta</taxon>
        <taxon>Spermatophyta</taxon>
        <taxon>Magnoliopsida</taxon>
        <taxon>eudicotyledons</taxon>
        <taxon>Gunneridae</taxon>
        <taxon>Pentapetalae</taxon>
        <taxon>asterids</taxon>
        <taxon>lamiids</taxon>
        <taxon>Solanales</taxon>
        <taxon>Solanaceae</taxon>
        <taxon>Solanoideae</taxon>
        <taxon>Datureae</taxon>
        <taxon>Datura</taxon>
    </lineage>
</organism>
<reference evidence="2 3" key="1">
    <citation type="journal article" date="2021" name="BMC Genomics">
        <title>Datura genome reveals duplications of psychoactive alkaloid biosynthetic genes and high mutation rate following tissue culture.</title>
        <authorList>
            <person name="Rajewski A."/>
            <person name="Carter-House D."/>
            <person name="Stajich J."/>
            <person name="Litt A."/>
        </authorList>
    </citation>
    <scope>NUCLEOTIDE SEQUENCE [LARGE SCALE GENOMIC DNA]</scope>
    <source>
        <strain evidence="2">AR-01</strain>
    </source>
</reference>
<protein>
    <submittedName>
        <fullName evidence="2">Uncharacterized protein</fullName>
    </submittedName>
</protein>
<sequence>MNEGQPIGDTPIMSNEFPVEPWVRVHGYRLPRNSVSSVIRDSRAAIRRRNSKGKAPMTNTATQTLPSDEAQRIAHIQFRLARMEKYYVSFNEKRSIHEETQLEVESLKNDFPDVYY</sequence>
<evidence type="ECO:0000313" key="3">
    <source>
        <dbReference type="Proteomes" id="UP000823775"/>
    </source>
</evidence>
<feature type="compositionally biased region" description="Polar residues" evidence="1">
    <location>
        <begin position="57"/>
        <end position="66"/>
    </location>
</feature>
<proteinExistence type="predicted"/>
<dbReference type="EMBL" id="JACEIK010001308">
    <property type="protein sequence ID" value="MCD7468199.1"/>
    <property type="molecule type" value="Genomic_DNA"/>
</dbReference>
<keyword evidence="3" id="KW-1185">Reference proteome</keyword>
<feature type="region of interest" description="Disordered" evidence="1">
    <location>
        <begin position="49"/>
        <end position="68"/>
    </location>
</feature>
<comment type="caution">
    <text evidence="2">The sequence shown here is derived from an EMBL/GenBank/DDBJ whole genome shotgun (WGS) entry which is preliminary data.</text>
</comment>
<name>A0ABS8TB49_DATST</name>
<evidence type="ECO:0000313" key="2">
    <source>
        <dbReference type="EMBL" id="MCD7468199.1"/>
    </source>
</evidence>
<gene>
    <name evidence="2" type="ORF">HAX54_006177</name>
</gene>
<dbReference type="Proteomes" id="UP000823775">
    <property type="component" value="Unassembled WGS sequence"/>
</dbReference>
<evidence type="ECO:0000256" key="1">
    <source>
        <dbReference type="SAM" id="MobiDB-lite"/>
    </source>
</evidence>